<name>A0A086ZS37_9BIFI</name>
<keyword evidence="2" id="KW-0732">Signal</keyword>
<dbReference type="Proteomes" id="UP000029108">
    <property type="component" value="Unassembled WGS sequence"/>
</dbReference>
<sequence length="238" mass="25837">MNRTKRFASCLLVGCLVACCASCEHGTNDNGDTSSDESASRDQNSAQGTHLASSMSDYIETLLKSASMSDSQRAMLERAKENGGEVTASDYEQAWSDFRQCMVDRGYSEPGVVRYPNGLYYHASLDISGGTKEQGDKLFKDLSDCNSAYLINVDSVYRLQFGNPSLSSNSSEGAVDCLKRNDLAPANYTVAQFESDKDSIDTGGSAVVNFKDMQVRSCLIANSINLGFPDDPVWKPFG</sequence>
<feature type="region of interest" description="Disordered" evidence="1">
    <location>
        <begin position="28"/>
        <end position="50"/>
    </location>
</feature>
<reference evidence="3 4" key="1">
    <citation type="submission" date="2014-03" db="EMBL/GenBank/DDBJ databases">
        <title>Genomics of Bifidobacteria.</title>
        <authorList>
            <person name="Ventura M."/>
            <person name="Milani C."/>
            <person name="Lugli G.A."/>
        </authorList>
    </citation>
    <scope>NUCLEOTIDE SEQUENCE [LARGE SCALE GENOMIC DNA]</scope>
    <source>
        <strain evidence="3 4">DSM 23969</strain>
    </source>
</reference>
<evidence type="ECO:0000256" key="2">
    <source>
        <dbReference type="SAM" id="SignalP"/>
    </source>
</evidence>
<evidence type="ECO:0000256" key="1">
    <source>
        <dbReference type="SAM" id="MobiDB-lite"/>
    </source>
</evidence>
<evidence type="ECO:0000313" key="4">
    <source>
        <dbReference type="Proteomes" id="UP000029108"/>
    </source>
</evidence>
<organism evidence="3 4">
    <name type="scientific">Bifidobacterium biavatii DSM 23969</name>
    <dbReference type="NCBI Taxonomy" id="1437608"/>
    <lineage>
        <taxon>Bacteria</taxon>
        <taxon>Bacillati</taxon>
        <taxon>Actinomycetota</taxon>
        <taxon>Actinomycetes</taxon>
        <taxon>Bifidobacteriales</taxon>
        <taxon>Bifidobacteriaceae</taxon>
        <taxon>Bifidobacterium</taxon>
    </lineage>
</organism>
<comment type="caution">
    <text evidence="3">The sequence shown here is derived from an EMBL/GenBank/DDBJ whole genome shotgun (WGS) entry which is preliminary data.</text>
</comment>
<accession>A0A086ZS37</accession>
<evidence type="ECO:0000313" key="3">
    <source>
        <dbReference type="EMBL" id="KFI49337.1"/>
    </source>
</evidence>
<dbReference type="eggNOG" id="ENOG5033ZMP">
    <property type="taxonomic scope" value="Bacteria"/>
</dbReference>
<protein>
    <recommendedName>
        <fullName evidence="5">Lipoprotein</fullName>
    </recommendedName>
</protein>
<dbReference type="AlphaFoldDB" id="A0A086ZS37"/>
<evidence type="ECO:0008006" key="5">
    <source>
        <dbReference type="Google" id="ProtNLM"/>
    </source>
</evidence>
<gene>
    <name evidence="3" type="ORF">BBIA_2118</name>
</gene>
<feature type="signal peptide" evidence="2">
    <location>
        <begin position="1"/>
        <end position="26"/>
    </location>
</feature>
<keyword evidence="4" id="KW-1185">Reference proteome</keyword>
<proteinExistence type="predicted"/>
<feature type="chain" id="PRO_5038791632" description="Lipoprotein" evidence="2">
    <location>
        <begin position="27"/>
        <end position="238"/>
    </location>
</feature>
<dbReference type="EMBL" id="JGYN01000025">
    <property type="protein sequence ID" value="KFI49337.1"/>
    <property type="molecule type" value="Genomic_DNA"/>
</dbReference>